<evidence type="ECO:0000256" key="1">
    <source>
        <dbReference type="ARBA" id="ARBA00010233"/>
    </source>
</evidence>
<dbReference type="Pfam" id="PF17676">
    <property type="entry name" value="Peptidase_S66C"/>
    <property type="match status" value="1"/>
</dbReference>
<sequence length="340" mass="37635">MKRITYPNPLKPGHTIGITAPSSGVRPELHGVLDEAVQAVRSLGYNVAEGQALRISDKCVSAPKESRALELQRFMADPSVDAVIPPWGGEFLMEILPLIDWEALKAGEPKWMLGYSDISTILFVYTLLTGNATAHGTNLMDMRAGETGMVGWDQVLSVPAGGSILQHSSQLYQSRWDFQQPHFQLDTPTEWKILGERRSDVSFSGRLIGGCMDTLSILAGTRYAPVSAFVEQYCSDTGLIWYLESCEMNAADIYRHLWNFQQCGWFDHANGVLVGRPDGYADTQNFELKDALERIFLPMGIPVIYDADIGHVPPQLTLVNGAFAEVFCRQGSGIVNMTFR</sequence>
<name>A0ABW5PES2_9BACL</name>
<feature type="domain" description="LD-carboxypeptidase C-terminal" evidence="7">
    <location>
        <begin position="204"/>
        <end position="326"/>
    </location>
</feature>
<dbReference type="SUPFAM" id="SSF52317">
    <property type="entry name" value="Class I glutamine amidotransferase-like"/>
    <property type="match status" value="1"/>
</dbReference>
<dbReference type="InterPro" id="IPR003507">
    <property type="entry name" value="S66_fam"/>
</dbReference>
<evidence type="ECO:0000313" key="9">
    <source>
        <dbReference type="Proteomes" id="UP001597541"/>
    </source>
</evidence>
<proteinExistence type="inferred from homology"/>
<gene>
    <name evidence="8" type="ORF">ACFSUF_11155</name>
</gene>
<protein>
    <submittedName>
        <fullName evidence="8">S66 peptidase family protein</fullName>
        <ecNumber evidence="8">3.4.-.-</ecNumber>
    </submittedName>
</protein>
<comment type="caution">
    <text evidence="8">The sequence shown here is derived from an EMBL/GenBank/DDBJ whole genome shotgun (WGS) entry which is preliminary data.</text>
</comment>
<dbReference type="CDD" id="cd07062">
    <property type="entry name" value="Peptidase_S66_mccF_like"/>
    <property type="match status" value="1"/>
</dbReference>
<evidence type="ECO:0000259" key="7">
    <source>
        <dbReference type="Pfam" id="PF17676"/>
    </source>
</evidence>
<dbReference type="Gene3D" id="3.40.50.10740">
    <property type="entry name" value="Class I glutamine amidotransferase-like"/>
    <property type="match status" value="1"/>
</dbReference>
<keyword evidence="3" id="KW-0645">Protease</keyword>
<dbReference type="RefSeq" id="WP_377602857.1">
    <property type="nucleotide sequence ID" value="NZ_JBHUME010000007.1"/>
</dbReference>
<dbReference type="InterPro" id="IPR040449">
    <property type="entry name" value="Peptidase_S66_N"/>
</dbReference>
<evidence type="ECO:0000256" key="3">
    <source>
        <dbReference type="ARBA" id="ARBA00022670"/>
    </source>
</evidence>
<evidence type="ECO:0000313" key="8">
    <source>
        <dbReference type="EMBL" id="MFD2612980.1"/>
    </source>
</evidence>
<keyword evidence="9" id="KW-1185">Reference proteome</keyword>
<dbReference type="PANTHER" id="PTHR30237:SF2">
    <property type="entry name" value="MUREIN TETRAPEPTIDE CARBOXYPEPTIDASE"/>
    <property type="match status" value="1"/>
</dbReference>
<dbReference type="Pfam" id="PF02016">
    <property type="entry name" value="Peptidase_S66"/>
    <property type="match status" value="1"/>
</dbReference>
<keyword evidence="5" id="KW-0720">Serine protease</keyword>
<keyword evidence="4 8" id="KW-0378">Hydrolase</keyword>
<dbReference type="PANTHER" id="PTHR30237">
    <property type="entry name" value="MURAMOYLTETRAPEPTIDE CARBOXYPEPTIDASE"/>
    <property type="match status" value="1"/>
</dbReference>
<comment type="similarity">
    <text evidence="1">Belongs to the peptidase S66 family.</text>
</comment>
<accession>A0ABW5PES2</accession>
<dbReference type="EMBL" id="JBHUME010000007">
    <property type="protein sequence ID" value="MFD2612980.1"/>
    <property type="molecule type" value="Genomic_DNA"/>
</dbReference>
<dbReference type="Proteomes" id="UP001597541">
    <property type="component" value="Unassembled WGS sequence"/>
</dbReference>
<evidence type="ECO:0000256" key="5">
    <source>
        <dbReference type="ARBA" id="ARBA00022825"/>
    </source>
</evidence>
<evidence type="ECO:0000256" key="4">
    <source>
        <dbReference type="ARBA" id="ARBA00022801"/>
    </source>
</evidence>
<dbReference type="SUPFAM" id="SSF141986">
    <property type="entry name" value="LD-carboxypeptidase A C-terminal domain-like"/>
    <property type="match status" value="1"/>
</dbReference>
<reference evidence="9" key="1">
    <citation type="journal article" date="2019" name="Int. J. Syst. Evol. Microbiol.">
        <title>The Global Catalogue of Microorganisms (GCM) 10K type strain sequencing project: providing services to taxonomists for standard genome sequencing and annotation.</title>
        <authorList>
            <consortium name="The Broad Institute Genomics Platform"/>
            <consortium name="The Broad Institute Genome Sequencing Center for Infectious Disease"/>
            <person name="Wu L."/>
            <person name="Ma J."/>
        </authorList>
    </citation>
    <scope>NUCLEOTIDE SEQUENCE [LARGE SCALE GENOMIC DNA]</scope>
    <source>
        <strain evidence="9">KCTC 3950</strain>
    </source>
</reference>
<dbReference type="InterPro" id="IPR040921">
    <property type="entry name" value="Peptidase_S66C"/>
</dbReference>
<feature type="domain" description="LD-carboxypeptidase N-terminal" evidence="6">
    <location>
        <begin position="16"/>
        <end position="136"/>
    </location>
</feature>
<dbReference type="PIRSF" id="PIRSF028757">
    <property type="entry name" value="LD-carboxypeptidase"/>
    <property type="match status" value="1"/>
</dbReference>
<evidence type="ECO:0000256" key="2">
    <source>
        <dbReference type="ARBA" id="ARBA00022645"/>
    </source>
</evidence>
<evidence type="ECO:0000259" key="6">
    <source>
        <dbReference type="Pfam" id="PF02016"/>
    </source>
</evidence>
<dbReference type="InterPro" id="IPR029062">
    <property type="entry name" value="Class_I_gatase-like"/>
</dbReference>
<dbReference type="InterPro" id="IPR027461">
    <property type="entry name" value="Carboxypeptidase_A_C_sf"/>
</dbReference>
<dbReference type="InterPro" id="IPR027478">
    <property type="entry name" value="LdcA_N"/>
</dbReference>
<keyword evidence="2" id="KW-0121">Carboxypeptidase</keyword>
<dbReference type="Gene3D" id="3.50.30.60">
    <property type="entry name" value="LD-carboxypeptidase A C-terminal domain-like"/>
    <property type="match status" value="1"/>
</dbReference>
<dbReference type="EC" id="3.4.-.-" evidence="8"/>
<organism evidence="8 9">
    <name type="scientific">Paenibacillus gansuensis</name>
    <dbReference type="NCBI Taxonomy" id="306542"/>
    <lineage>
        <taxon>Bacteria</taxon>
        <taxon>Bacillati</taxon>
        <taxon>Bacillota</taxon>
        <taxon>Bacilli</taxon>
        <taxon>Bacillales</taxon>
        <taxon>Paenibacillaceae</taxon>
        <taxon>Paenibacillus</taxon>
    </lineage>
</organism>
<dbReference type="GO" id="GO:0016787">
    <property type="term" value="F:hydrolase activity"/>
    <property type="evidence" value="ECO:0007669"/>
    <property type="project" value="UniProtKB-KW"/>
</dbReference>